<dbReference type="SUPFAM" id="SSF57667">
    <property type="entry name" value="beta-beta-alpha zinc fingers"/>
    <property type="match status" value="1"/>
</dbReference>
<evidence type="ECO:0000256" key="3">
    <source>
        <dbReference type="ARBA" id="ARBA00022737"/>
    </source>
</evidence>
<dbReference type="SMART" id="SM00355">
    <property type="entry name" value="ZnF_C2H2"/>
    <property type="match status" value="2"/>
</dbReference>
<dbReference type="EMBL" id="JAHLQT010021643">
    <property type="protein sequence ID" value="KAG7167384.1"/>
    <property type="molecule type" value="Genomic_DNA"/>
</dbReference>
<feature type="domain" description="C2H2-type" evidence="9">
    <location>
        <begin position="38"/>
        <end position="68"/>
    </location>
</feature>
<protein>
    <submittedName>
        <fullName evidence="10">Zinc finger protein 536-like 9</fullName>
    </submittedName>
</protein>
<keyword evidence="2" id="KW-0479">Metal-binding</keyword>
<evidence type="ECO:0000256" key="2">
    <source>
        <dbReference type="ARBA" id="ARBA00022723"/>
    </source>
</evidence>
<keyword evidence="5" id="KW-0862">Zinc</keyword>
<gene>
    <name evidence="10" type="primary">Znf536-L9</name>
    <name evidence="10" type="ORF">Hamer_G012833</name>
</gene>
<feature type="region of interest" description="Disordered" evidence="8">
    <location>
        <begin position="138"/>
        <end position="172"/>
    </location>
</feature>
<accession>A0A8J5K4H7</accession>
<dbReference type="Gene3D" id="3.30.160.60">
    <property type="entry name" value="Classic Zinc Finger"/>
    <property type="match status" value="2"/>
</dbReference>
<dbReference type="Proteomes" id="UP000747542">
    <property type="component" value="Unassembled WGS sequence"/>
</dbReference>
<name>A0A8J5K4H7_HOMAM</name>
<dbReference type="InterPro" id="IPR013087">
    <property type="entry name" value="Znf_C2H2_type"/>
</dbReference>
<feature type="compositionally biased region" description="Polar residues" evidence="8">
    <location>
        <begin position="146"/>
        <end position="157"/>
    </location>
</feature>
<keyword evidence="3" id="KW-0677">Repeat</keyword>
<evidence type="ECO:0000256" key="5">
    <source>
        <dbReference type="ARBA" id="ARBA00022833"/>
    </source>
</evidence>
<comment type="subcellular location">
    <subcellularLocation>
        <location evidence="1">Nucleus</location>
    </subcellularLocation>
</comment>
<dbReference type="InterPro" id="IPR036236">
    <property type="entry name" value="Znf_C2H2_sf"/>
</dbReference>
<dbReference type="GO" id="GO:0008270">
    <property type="term" value="F:zinc ion binding"/>
    <property type="evidence" value="ECO:0007669"/>
    <property type="project" value="UniProtKB-KW"/>
</dbReference>
<dbReference type="PROSITE" id="PS50157">
    <property type="entry name" value="ZINC_FINGER_C2H2_2"/>
    <property type="match status" value="2"/>
</dbReference>
<comment type="caution">
    <text evidence="10">The sequence shown here is derived from an EMBL/GenBank/DDBJ whole genome shotgun (WGS) entry which is preliminary data.</text>
</comment>
<sequence length="172" mass="19012">MQLVLLLEPPYILQGRAAPLQEGSGSTGGSGVRSVALLSCPNCPKTFTGPGRHQLYERHVIVHTGERPFNCPHCTYRANQLSNLRRHIKSIHQPPNQSGNNPLQGQHYGNATHQAHVSRGISQQVAVALMPHNQNLSSRSFEEQRFTTNSSSSFQHQFNRENFEGGGGLPRQ</sequence>
<evidence type="ECO:0000259" key="9">
    <source>
        <dbReference type="PROSITE" id="PS50157"/>
    </source>
</evidence>
<organism evidence="10 11">
    <name type="scientific">Homarus americanus</name>
    <name type="common">American lobster</name>
    <dbReference type="NCBI Taxonomy" id="6706"/>
    <lineage>
        <taxon>Eukaryota</taxon>
        <taxon>Metazoa</taxon>
        <taxon>Ecdysozoa</taxon>
        <taxon>Arthropoda</taxon>
        <taxon>Crustacea</taxon>
        <taxon>Multicrustacea</taxon>
        <taxon>Malacostraca</taxon>
        <taxon>Eumalacostraca</taxon>
        <taxon>Eucarida</taxon>
        <taxon>Decapoda</taxon>
        <taxon>Pleocyemata</taxon>
        <taxon>Astacidea</taxon>
        <taxon>Nephropoidea</taxon>
        <taxon>Nephropidae</taxon>
        <taxon>Homarus</taxon>
    </lineage>
</organism>
<evidence type="ECO:0000256" key="1">
    <source>
        <dbReference type="ARBA" id="ARBA00004123"/>
    </source>
</evidence>
<dbReference type="AlphaFoldDB" id="A0A8J5K4H7"/>
<dbReference type="FunFam" id="3.30.160.60:FF:001732">
    <property type="entry name" value="Zgc:162936"/>
    <property type="match status" value="1"/>
</dbReference>
<reference evidence="10" key="1">
    <citation type="journal article" date="2021" name="Sci. Adv.">
        <title>The American lobster genome reveals insights on longevity, neural, and immune adaptations.</title>
        <authorList>
            <person name="Polinski J.M."/>
            <person name="Zimin A.V."/>
            <person name="Clark K.F."/>
            <person name="Kohn A.B."/>
            <person name="Sadowski N."/>
            <person name="Timp W."/>
            <person name="Ptitsyn A."/>
            <person name="Khanna P."/>
            <person name="Romanova D.Y."/>
            <person name="Williams P."/>
            <person name="Greenwood S.J."/>
            <person name="Moroz L.L."/>
            <person name="Walt D.R."/>
            <person name="Bodnar A.G."/>
        </authorList>
    </citation>
    <scope>NUCLEOTIDE SEQUENCE</scope>
    <source>
        <strain evidence="10">GMGI-L3</strain>
    </source>
</reference>
<dbReference type="PANTHER" id="PTHR24406">
    <property type="entry name" value="TRANSCRIPTIONAL REPRESSOR CTCFL-RELATED"/>
    <property type="match status" value="1"/>
</dbReference>
<dbReference type="GO" id="GO:0005634">
    <property type="term" value="C:nucleus"/>
    <property type="evidence" value="ECO:0007669"/>
    <property type="project" value="UniProtKB-SubCell"/>
</dbReference>
<evidence type="ECO:0000256" key="4">
    <source>
        <dbReference type="ARBA" id="ARBA00022771"/>
    </source>
</evidence>
<evidence type="ECO:0000256" key="8">
    <source>
        <dbReference type="SAM" id="MobiDB-lite"/>
    </source>
</evidence>
<dbReference type="InterPro" id="IPR050888">
    <property type="entry name" value="ZnF_C2H2-type_TF"/>
</dbReference>
<keyword evidence="6" id="KW-0539">Nucleus</keyword>
<dbReference type="GO" id="GO:0045893">
    <property type="term" value="P:positive regulation of DNA-templated transcription"/>
    <property type="evidence" value="ECO:0007669"/>
    <property type="project" value="UniProtKB-ARBA"/>
</dbReference>
<evidence type="ECO:0000313" key="10">
    <source>
        <dbReference type="EMBL" id="KAG7167384.1"/>
    </source>
</evidence>
<evidence type="ECO:0000256" key="7">
    <source>
        <dbReference type="PROSITE-ProRule" id="PRU00042"/>
    </source>
</evidence>
<evidence type="ECO:0000313" key="11">
    <source>
        <dbReference type="Proteomes" id="UP000747542"/>
    </source>
</evidence>
<keyword evidence="4 7" id="KW-0863">Zinc-finger</keyword>
<proteinExistence type="predicted"/>
<keyword evidence="11" id="KW-1185">Reference proteome</keyword>
<feature type="domain" description="C2H2-type" evidence="9">
    <location>
        <begin position="69"/>
        <end position="97"/>
    </location>
</feature>
<evidence type="ECO:0000256" key="6">
    <source>
        <dbReference type="ARBA" id="ARBA00023242"/>
    </source>
</evidence>
<dbReference type="GO" id="GO:0005694">
    <property type="term" value="C:chromosome"/>
    <property type="evidence" value="ECO:0007669"/>
    <property type="project" value="UniProtKB-ARBA"/>
</dbReference>
<dbReference type="GO" id="GO:0043565">
    <property type="term" value="F:sequence-specific DNA binding"/>
    <property type="evidence" value="ECO:0007669"/>
    <property type="project" value="UniProtKB-ARBA"/>
</dbReference>